<dbReference type="GO" id="GO:0003677">
    <property type="term" value="F:DNA binding"/>
    <property type="evidence" value="ECO:0007669"/>
    <property type="project" value="InterPro"/>
</dbReference>
<evidence type="ECO:0000256" key="2">
    <source>
        <dbReference type="ARBA" id="ARBA00022741"/>
    </source>
</evidence>
<dbReference type="PANTHER" id="PTHR22683">
    <property type="entry name" value="SPORULATION PROTEIN RELATED"/>
    <property type="match status" value="1"/>
</dbReference>
<dbReference type="InterPro" id="IPR002543">
    <property type="entry name" value="FtsK_dom"/>
</dbReference>
<dbReference type="AlphaFoldDB" id="A0A2A9FFZ2"/>
<evidence type="ECO:0000259" key="7">
    <source>
        <dbReference type="PROSITE" id="PS50901"/>
    </source>
</evidence>
<reference evidence="8 9" key="1">
    <citation type="submission" date="2017-10" db="EMBL/GenBank/DDBJ databases">
        <title>Sequencing the genomes of 1000 actinobacteria strains.</title>
        <authorList>
            <person name="Klenk H.-P."/>
        </authorList>
    </citation>
    <scope>NUCLEOTIDE SEQUENCE [LARGE SCALE GENOMIC DNA]</scope>
    <source>
        <strain evidence="8 9">DSM 46092</strain>
    </source>
</reference>
<dbReference type="Pfam" id="PF01580">
    <property type="entry name" value="FtsK_SpoIIIE"/>
    <property type="match status" value="1"/>
</dbReference>
<dbReference type="Proteomes" id="UP000243542">
    <property type="component" value="Unassembled WGS sequence"/>
</dbReference>
<dbReference type="Gene3D" id="3.40.50.300">
    <property type="entry name" value="P-loop containing nucleotide triphosphate hydrolases"/>
    <property type="match status" value="2"/>
</dbReference>
<keyword evidence="3 4" id="KW-0067">ATP-binding</keyword>
<dbReference type="GO" id="GO:0005524">
    <property type="term" value="F:ATP binding"/>
    <property type="evidence" value="ECO:0007669"/>
    <property type="project" value="UniProtKB-UniRule"/>
</dbReference>
<evidence type="ECO:0000256" key="4">
    <source>
        <dbReference type="PROSITE-ProRule" id="PRU00289"/>
    </source>
</evidence>
<feature type="domain" description="FtsK" evidence="7">
    <location>
        <begin position="34"/>
        <end position="220"/>
    </location>
</feature>
<keyword evidence="2 4" id="KW-0547">Nucleotide-binding</keyword>
<evidence type="ECO:0000256" key="6">
    <source>
        <dbReference type="SAM" id="Phobius"/>
    </source>
</evidence>
<evidence type="ECO:0000313" key="9">
    <source>
        <dbReference type="Proteomes" id="UP000243542"/>
    </source>
</evidence>
<dbReference type="PANTHER" id="PTHR22683:SF1">
    <property type="entry name" value="TYPE VII SECRETION SYSTEM PROTEIN ESSC"/>
    <property type="match status" value="1"/>
</dbReference>
<keyword evidence="6" id="KW-0812">Transmembrane</keyword>
<proteinExistence type="predicted"/>
<dbReference type="RefSeq" id="WP_245914987.1">
    <property type="nucleotide sequence ID" value="NZ_JBIAKZ010000018.1"/>
</dbReference>
<protein>
    <submittedName>
        <fullName evidence="8">S-DNA-T family DNA segregation ATPase FtsK/SpoIIIE</fullName>
    </submittedName>
</protein>
<gene>
    <name evidence="8" type="ORF">ATK36_4495</name>
</gene>
<feature type="binding site" evidence="4">
    <location>
        <begin position="51"/>
        <end position="58"/>
    </location>
    <ligand>
        <name>ATP</name>
        <dbReference type="ChEBI" id="CHEBI:30616"/>
    </ligand>
</feature>
<keyword evidence="1" id="KW-0677">Repeat</keyword>
<comment type="caution">
    <text evidence="8">The sequence shown here is derived from an EMBL/GenBank/DDBJ whole genome shotgun (WGS) entry which is preliminary data.</text>
</comment>
<evidence type="ECO:0000256" key="3">
    <source>
        <dbReference type="ARBA" id="ARBA00022840"/>
    </source>
</evidence>
<dbReference type="InterPro" id="IPR027417">
    <property type="entry name" value="P-loop_NTPase"/>
</dbReference>
<evidence type="ECO:0000256" key="1">
    <source>
        <dbReference type="ARBA" id="ARBA00022737"/>
    </source>
</evidence>
<dbReference type="NCBIfam" id="TIGR03925">
    <property type="entry name" value="T7SS_EccC_b"/>
    <property type="match status" value="1"/>
</dbReference>
<keyword evidence="6" id="KW-1133">Transmembrane helix</keyword>
<dbReference type="EMBL" id="PDJK01000002">
    <property type="protein sequence ID" value="PFG49345.1"/>
    <property type="molecule type" value="Genomic_DNA"/>
</dbReference>
<feature type="region of interest" description="Disordered" evidence="5">
    <location>
        <begin position="1"/>
        <end position="24"/>
    </location>
</feature>
<evidence type="ECO:0000256" key="5">
    <source>
        <dbReference type="SAM" id="MobiDB-lite"/>
    </source>
</evidence>
<name>A0A2A9FFZ2_9PSEU</name>
<dbReference type="InterPro" id="IPR050206">
    <property type="entry name" value="FtsK/SpoIIIE/SftA"/>
</dbReference>
<feature type="transmembrane region" description="Helical" evidence="6">
    <location>
        <begin position="33"/>
        <end position="54"/>
    </location>
</feature>
<accession>A0A2A9FFZ2</accession>
<dbReference type="InterPro" id="IPR023837">
    <property type="entry name" value="EccCb-like_Actinobacteria"/>
</dbReference>
<organism evidence="8 9">
    <name type="scientific">Amycolatopsis sulphurea</name>
    <dbReference type="NCBI Taxonomy" id="76022"/>
    <lineage>
        <taxon>Bacteria</taxon>
        <taxon>Bacillati</taxon>
        <taxon>Actinomycetota</taxon>
        <taxon>Actinomycetes</taxon>
        <taxon>Pseudonocardiales</taxon>
        <taxon>Pseudonocardiaceae</taxon>
        <taxon>Amycolatopsis</taxon>
    </lineage>
</organism>
<evidence type="ECO:0000313" key="8">
    <source>
        <dbReference type="EMBL" id="PFG49345.1"/>
    </source>
</evidence>
<sequence>MVRRPIRRPAPEMPSGELVLDAPPELPTAPGRGWTQVLMVLPMVAMMAAMVLLFSGNGTALRSIITSLALTHTPREVQFYCLDFGGGSLSSLRGLPHVGGVAGRQNVGAVRRTIAEVSTVVSERERRFAEDEVDGMAAYRENHPEDDRYGDVFLVVDGWLTLRKDFEDLEDVVGAIAARGLAYGVHIVATCSRSFDLRPNVRDLFGSRIELRLGDPVDTTVDRMSALDVPDNSPGRGIASTGHQLLMALPRVDGRDTVDDLPAGVSTLVGQVAESWQGEPAPNVRLLPPKLAYAALPPRDDPAGHRLTIGIAEQDLAPVQLDFAADAHLMLLGDADSGKTAFLRSLAKRITESYSPEQARILLVDHRRGLLGEVGQEHLLGYGTDLATTTRLMNEAAGAMAQRLPGPDVTPEQLRARNWWQGPASTPGSERFRRDPVPSVRFRQLQATRRIRWPANARQVQWWLRQTCRTALVPFRSHRPARWR</sequence>
<dbReference type="SUPFAM" id="SSF52540">
    <property type="entry name" value="P-loop containing nucleoside triphosphate hydrolases"/>
    <property type="match status" value="2"/>
</dbReference>
<keyword evidence="9" id="KW-1185">Reference proteome</keyword>
<dbReference type="PROSITE" id="PS50901">
    <property type="entry name" value="FTSK"/>
    <property type="match status" value="1"/>
</dbReference>
<keyword evidence="6" id="KW-0472">Membrane</keyword>